<comment type="caution">
    <text evidence="1">The sequence shown here is derived from an EMBL/GenBank/DDBJ whole genome shotgun (WGS) entry which is preliminary data.</text>
</comment>
<organism evidence="1 2">
    <name type="scientific">Brachionus plicatilis</name>
    <name type="common">Marine rotifer</name>
    <name type="synonym">Brachionus muelleri</name>
    <dbReference type="NCBI Taxonomy" id="10195"/>
    <lineage>
        <taxon>Eukaryota</taxon>
        <taxon>Metazoa</taxon>
        <taxon>Spiralia</taxon>
        <taxon>Gnathifera</taxon>
        <taxon>Rotifera</taxon>
        <taxon>Eurotatoria</taxon>
        <taxon>Monogononta</taxon>
        <taxon>Pseudotrocha</taxon>
        <taxon>Ploima</taxon>
        <taxon>Brachionidae</taxon>
        <taxon>Brachionus</taxon>
    </lineage>
</organism>
<gene>
    <name evidence="1" type="ORF">BpHYR1_025733</name>
</gene>
<keyword evidence="2" id="KW-1185">Reference proteome</keyword>
<evidence type="ECO:0000313" key="1">
    <source>
        <dbReference type="EMBL" id="RNA24076.1"/>
    </source>
</evidence>
<proteinExistence type="predicted"/>
<reference evidence="1 2" key="1">
    <citation type="journal article" date="2018" name="Sci. Rep.">
        <title>Genomic signatures of local adaptation to the degree of environmental predictability in rotifers.</title>
        <authorList>
            <person name="Franch-Gras L."/>
            <person name="Hahn C."/>
            <person name="Garcia-Roger E.M."/>
            <person name="Carmona M.J."/>
            <person name="Serra M."/>
            <person name="Gomez A."/>
        </authorList>
    </citation>
    <scope>NUCLEOTIDE SEQUENCE [LARGE SCALE GENOMIC DNA]</scope>
    <source>
        <strain evidence="1">HYR1</strain>
    </source>
</reference>
<accession>A0A3M7RKJ1</accession>
<evidence type="ECO:0000313" key="2">
    <source>
        <dbReference type="Proteomes" id="UP000276133"/>
    </source>
</evidence>
<name>A0A3M7RKJ1_BRAPC</name>
<dbReference type="EMBL" id="REGN01003171">
    <property type="protein sequence ID" value="RNA24076.1"/>
    <property type="molecule type" value="Genomic_DNA"/>
</dbReference>
<protein>
    <submittedName>
        <fullName evidence="1">Uncharacterized protein</fullName>
    </submittedName>
</protein>
<dbReference type="Proteomes" id="UP000276133">
    <property type="component" value="Unassembled WGS sequence"/>
</dbReference>
<sequence length="69" mass="7945">MRQYVFNYLETQIIQVRQNTSSRKYLLNKQVLIGLMTSNLSGSILIDSDLGGSYVTKSIEYFDYQASKI</sequence>
<dbReference type="AlphaFoldDB" id="A0A3M7RKJ1"/>